<evidence type="ECO:0000313" key="1">
    <source>
        <dbReference type="EMBL" id="GBH13627.1"/>
    </source>
</evidence>
<organism evidence="1 2">
    <name type="scientific">Pseudomonas syringae pv. actinidiae</name>
    <dbReference type="NCBI Taxonomy" id="103796"/>
    <lineage>
        <taxon>Bacteria</taxon>
        <taxon>Pseudomonadati</taxon>
        <taxon>Pseudomonadota</taxon>
        <taxon>Gammaproteobacteria</taxon>
        <taxon>Pseudomonadales</taxon>
        <taxon>Pseudomonadaceae</taxon>
        <taxon>Pseudomonas</taxon>
        <taxon>Pseudomonas syringae</taxon>
    </lineage>
</organism>
<name>A0A2V0QLA9_PSESF</name>
<gene>
    <name evidence="1" type="ORF">KPSA1_07118</name>
</gene>
<proteinExistence type="predicted"/>
<dbReference type="SUPFAM" id="SSF69635">
    <property type="entry name" value="Type III secretory system chaperone-like"/>
    <property type="match status" value="1"/>
</dbReference>
<accession>A0A2V0QLA9</accession>
<sequence>MEPPRAQAPLIEEFPLMSRLMSNLFYKTLLDDCGFHGQQRLLAGALNPLLNAGPGLGLDEKSGLYHAYQSIPREKLSVPTLKREMAGLLEWMASPDKQQKRAKRAKIKAKQNRSGKGTTSLVHPVFASALVNLPFDDVELDLNTFDFNDIVENGFDPADYDDLFVAMKAAENISQLALCVVFLQYPVLALVVSEEDEDPATDFMMGLLIVYRAMYHDEDEDTAIEWIESPAFQKDYTLASDLLTKRDSKTLR</sequence>
<protein>
    <submittedName>
        <fullName evidence="1">Periplasmic component</fullName>
    </submittedName>
</protein>
<reference evidence="1 2" key="1">
    <citation type="submission" date="2018-04" db="EMBL/GenBank/DDBJ databases">
        <title>Draft genome sequence of Pseudomonas syringae pv. actinidiae biovar 1 strains isolated from kiwifruit in Kagawa prefecture.</title>
        <authorList>
            <person name="Tabuchi M."/>
            <person name="Saito M."/>
            <person name="Fujiwara S."/>
            <person name="Sasa N."/>
            <person name="Akimitsu K."/>
            <person name="Gomi K."/>
            <person name="Konishi-Sugita S."/>
            <person name="Hamano K."/>
            <person name="Kataoka I."/>
        </authorList>
    </citation>
    <scope>NUCLEOTIDE SEQUENCE [LARGE SCALE GENOMIC DNA]</scope>
    <source>
        <strain evidence="1 2">MAFF212206</strain>
    </source>
</reference>
<evidence type="ECO:0000313" key="2">
    <source>
        <dbReference type="Proteomes" id="UP000247480"/>
    </source>
</evidence>
<dbReference type="AlphaFoldDB" id="A0A2V0QLA9"/>
<dbReference type="Proteomes" id="UP000247480">
    <property type="component" value="Unassembled WGS sequence"/>
</dbReference>
<dbReference type="EMBL" id="BGJZ01000363">
    <property type="protein sequence ID" value="GBH13627.1"/>
    <property type="molecule type" value="Genomic_DNA"/>
</dbReference>
<dbReference type="Gene3D" id="3.30.1460.10">
    <property type="match status" value="1"/>
</dbReference>
<comment type="caution">
    <text evidence="1">The sequence shown here is derived from an EMBL/GenBank/DDBJ whole genome shotgun (WGS) entry which is preliminary data.</text>
</comment>